<dbReference type="NCBIfam" id="TIGR03156">
    <property type="entry name" value="GTP_HflX"/>
    <property type="match status" value="1"/>
</dbReference>
<evidence type="ECO:0000313" key="8">
    <source>
        <dbReference type="EMBL" id="URL57190.1"/>
    </source>
</evidence>
<keyword evidence="1" id="KW-0479">Metal-binding</keyword>
<dbReference type="RefSeq" id="WP_250338122.1">
    <property type="nucleotide sequence ID" value="NZ_CP063231.1"/>
</dbReference>
<comment type="subunit">
    <text evidence="5">Monomer. Associates with the 50S ribosomal subunit.</text>
</comment>
<evidence type="ECO:0000313" key="9">
    <source>
        <dbReference type="Proteomes" id="UP001056681"/>
    </source>
</evidence>
<dbReference type="Pfam" id="PF13167">
    <property type="entry name" value="GTP-bdg_N"/>
    <property type="match status" value="1"/>
</dbReference>
<evidence type="ECO:0000256" key="2">
    <source>
        <dbReference type="ARBA" id="ARBA00022741"/>
    </source>
</evidence>
<dbReference type="InterPro" id="IPR042108">
    <property type="entry name" value="GTPase_HflX_N_sf"/>
</dbReference>
<dbReference type="Gene3D" id="3.40.50.11060">
    <property type="entry name" value="GTPase HflX, N-terminal domain"/>
    <property type="match status" value="1"/>
</dbReference>
<dbReference type="SUPFAM" id="SSF52540">
    <property type="entry name" value="P-loop containing nucleoside triphosphate hydrolases"/>
    <property type="match status" value="1"/>
</dbReference>
<dbReference type="InterPro" id="IPR027417">
    <property type="entry name" value="P-loop_NTPase"/>
</dbReference>
<dbReference type="Pfam" id="PF01926">
    <property type="entry name" value="MMR_HSR1"/>
    <property type="match status" value="1"/>
</dbReference>
<dbReference type="PIRSF" id="PIRSF006809">
    <property type="entry name" value="GTP-binding_hflX_prd"/>
    <property type="match status" value="1"/>
</dbReference>
<dbReference type="PROSITE" id="PS51705">
    <property type="entry name" value="G_HFLX"/>
    <property type="match status" value="1"/>
</dbReference>
<evidence type="ECO:0000256" key="3">
    <source>
        <dbReference type="ARBA" id="ARBA00022842"/>
    </source>
</evidence>
<dbReference type="InterPro" id="IPR016496">
    <property type="entry name" value="GTPase_HflX"/>
</dbReference>
<evidence type="ECO:0000256" key="1">
    <source>
        <dbReference type="ARBA" id="ARBA00022723"/>
    </source>
</evidence>
<evidence type="ECO:0000256" key="5">
    <source>
        <dbReference type="HAMAP-Rule" id="MF_00900"/>
    </source>
</evidence>
<dbReference type="Gene3D" id="3.40.50.300">
    <property type="entry name" value="P-loop containing nucleotide triphosphate hydrolases"/>
    <property type="match status" value="1"/>
</dbReference>
<comment type="similarity">
    <text evidence="5">Belongs to the TRAFAC class OBG-HflX-like GTPase superfamily. HflX GTPase family.</text>
</comment>
<keyword evidence="5" id="KW-0963">Cytoplasm</keyword>
<dbReference type="CDD" id="cd01878">
    <property type="entry name" value="HflX"/>
    <property type="match status" value="1"/>
</dbReference>
<dbReference type="InterPro" id="IPR025121">
    <property type="entry name" value="GTPase_HflX_N"/>
</dbReference>
<dbReference type="NCBIfam" id="NF008280">
    <property type="entry name" value="PRK11058.1"/>
    <property type="match status" value="1"/>
</dbReference>
<dbReference type="Proteomes" id="UP001056681">
    <property type="component" value="Chromosome"/>
</dbReference>
<dbReference type="InterPro" id="IPR006073">
    <property type="entry name" value="GTP-bd"/>
</dbReference>
<protein>
    <recommendedName>
        <fullName evidence="5">GTPase HflX</fullName>
    </recommendedName>
    <alternativeName>
        <fullName evidence="5">GTP-binding protein HflX</fullName>
    </alternativeName>
</protein>
<dbReference type="Pfam" id="PF16360">
    <property type="entry name" value="GTP-bdg_M"/>
    <property type="match status" value="1"/>
</dbReference>
<evidence type="ECO:0000259" key="7">
    <source>
        <dbReference type="PROSITE" id="PS51705"/>
    </source>
</evidence>
<comment type="function">
    <text evidence="5">GTPase that associates with the 50S ribosomal subunit and may have a role during protein synthesis or ribosome biogenesis.</text>
</comment>
<keyword evidence="9" id="KW-1185">Reference proteome</keyword>
<proteinExistence type="inferred from homology"/>
<dbReference type="PANTHER" id="PTHR10229">
    <property type="entry name" value="GTP-BINDING PROTEIN HFLX"/>
    <property type="match status" value="1"/>
</dbReference>
<feature type="domain" description="Hflx-type G" evidence="7">
    <location>
        <begin position="200"/>
        <end position="366"/>
    </location>
</feature>
<keyword evidence="2 5" id="KW-0547">Nucleotide-binding</keyword>
<reference evidence="8" key="1">
    <citation type="submission" date="2020-10" db="EMBL/GenBank/DDBJ databases">
        <title>Whole-genome sequence of Luteibacter sp. EIF3.</title>
        <authorList>
            <person name="Friedrich I."/>
            <person name="Hertel R."/>
            <person name="Daniel R."/>
        </authorList>
    </citation>
    <scope>NUCLEOTIDE SEQUENCE</scope>
    <source>
        <strain evidence="8">EIF3</strain>
    </source>
</reference>
<gene>
    <name evidence="5 8" type="primary">hflX</name>
    <name evidence="8" type="ORF">IM816_11055</name>
</gene>
<evidence type="ECO:0000256" key="6">
    <source>
        <dbReference type="SAM" id="Coils"/>
    </source>
</evidence>
<keyword evidence="4 5" id="KW-0342">GTP-binding</keyword>
<dbReference type="EMBL" id="CP063231">
    <property type="protein sequence ID" value="URL57190.1"/>
    <property type="molecule type" value="Genomic_DNA"/>
</dbReference>
<comment type="subcellular location">
    <subcellularLocation>
        <location evidence="5">Cytoplasm</location>
    </subcellularLocation>
    <text evidence="5">May associate with membranes.</text>
</comment>
<organism evidence="8 9">
    <name type="scientific">Luteibacter flocculans</name>
    <dbReference type="NCBI Taxonomy" id="2780091"/>
    <lineage>
        <taxon>Bacteria</taxon>
        <taxon>Pseudomonadati</taxon>
        <taxon>Pseudomonadota</taxon>
        <taxon>Gammaproteobacteria</taxon>
        <taxon>Lysobacterales</taxon>
        <taxon>Rhodanobacteraceae</taxon>
        <taxon>Luteibacter</taxon>
    </lineage>
</organism>
<dbReference type="HAMAP" id="MF_00900">
    <property type="entry name" value="GTPase_HflX"/>
    <property type="match status" value="1"/>
</dbReference>
<dbReference type="PANTHER" id="PTHR10229:SF0">
    <property type="entry name" value="GTP-BINDING PROTEIN 6-RELATED"/>
    <property type="match status" value="1"/>
</dbReference>
<dbReference type="Gene3D" id="6.10.250.2860">
    <property type="match status" value="1"/>
</dbReference>
<dbReference type="PRINTS" id="PR00326">
    <property type="entry name" value="GTP1OBG"/>
</dbReference>
<name>A0ABY4SZB6_9GAMM</name>
<feature type="coiled-coil region" evidence="6">
    <location>
        <begin position="166"/>
        <end position="193"/>
    </location>
</feature>
<dbReference type="InterPro" id="IPR032305">
    <property type="entry name" value="GTP-bd_M"/>
</dbReference>
<accession>A0ABY4SZB6</accession>
<keyword evidence="6" id="KW-0175">Coiled coil</keyword>
<dbReference type="InterPro" id="IPR030394">
    <property type="entry name" value="G_HFLX_dom"/>
</dbReference>
<sequence>MFDRQKKGDRAVLVLPHSRGEGDAVRRGEEFAELVRSAGAEILASIPARVEAPNPRFYIGSGKADEVAEAVRALEADLVLVDHVLSPVQERNLEKHLKARVVDRAGLILDIFAQRARSHEGKLEVELAQLKHLATRLVRGWTHLDAQRGGAIGNRGPGETQLETDRRLLAERVKMLTKRLEKVQVQRDQQRRARLRNTVPRVALVGYTNAGKSTLFNALTAGAVYAADQLFATLDPTVRKIDGLSCGPAVIADTVGFIRELPHDLVAAFRATLAEARDADLLIHVSDAADEERELLARVVNSVLEEIGAGDVPQLSVMNKVDLVETEPRVDRGDDGKPRQVWLSAATGAGLDGLRVALGELLGGERIRAGLELPLSAGRLHARLKAAGAIAAEQVDELGWHLDIDAPRSVLAPLVGDDAHSGSLRELIGQDQADH</sequence>
<evidence type="ECO:0000256" key="4">
    <source>
        <dbReference type="ARBA" id="ARBA00023134"/>
    </source>
</evidence>
<keyword evidence="3" id="KW-0460">Magnesium</keyword>